<protein>
    <submittedName>
        <fullName evidence="2">Metal-dependent hydrolase</fullName>
    </submittedName>
</protein>
<gene>
    <name evidence="2" type="ORF">LZZ85_15880</name>
</gene>
<dbReference type="GO" id="GO:0016787">
    <property type="term" value="F:hydrolase activity"/>
    <property type="evidence" value="ECO:0007669"/>
    <property type="project" value="UniProtKB-KW"/>
</dbReference>
<feature type="transmembrane region" description="Helical" evidence="1">
    <location>
        <begin position="59"/>
        <end position="78"/>
    </location>
</feature>
<dbReference type="InterPro" id="IPR007404">
    <property type="entry name" value="YdjM-like"/>
</dbReference>
<feature type="transmembrane region" description="Helical" evidence="1">
    <location>
        <begin position="159"/>
        <end position="177"/>
    </location>
</feature>
<keyword evidence="1" id="KW-0472">Membrane</keyword>
<evidence type="ECO:0000256" key="1">
    <source>
        <dbReference type="SAM" id="Phobius"/>
    </source>
</evidence>
<organism evidence="2 3">
    <name type="scientific">Terrimonas ginsenosidimutans</name>
    <dbReference type="NCBI Taxonomy" id="2908004"/>
    <lineage>
        <taxon>Bacteria</taxon>
        <taxon>Pseudomonadati</taxon>
        <taxon>Bacteroidota</taxon>
        <taxon>Chitinophagia</taxon>
        <taxon>Chitinophagales</taxon>
        <taxon>Chitinophagaceae</taxon>
        <taxon>Terrimonas</taxon>
    </lineage>
</organism>
<dbReference type="Proteomes" id="UP001165367">
    <property type="component" value="Unassembled WGS sequence"/>
</dbReference>
<feature type="transmembrane region" description="Helical" evidence="1">
    <location>
        <begin position="90"/>
        <end position="108"/>
    </location>
</feature>
<feature type="transmembrane region" description="Helical" evidence="1">
    <location>
        <begin position="128"/>
        <end position="150"/>
    </location>
</feature>
<name>A0ABS9KU11_9BACT</name>
<keyword evidence="2" id="KW-0378">Hydrolase</keyword>
<accession>A0ABS9KU11</accession>
<evidence type="ECO:0000313" key="2">
    <source>
        <dbReference type="EMBL" id="MCG2615780.1"/>
    </source>
</evidence>
<sequence>MDSLTHIVLGACIGEAVAGRQLGKKAMLIGAIAQSIPDIDFIAAFFLSDTKDIVAHRGITHSLLFVIVVSLLLAQLGARMFRDRSMSLKRWILLFGVNMFVHVFIDSFNAYGTGWFEPFSSARFSFNVLYVADPLFSVWPFFAALLLLIIRRNNLRRPLFWKIGIGLSVIYLFYALYNKWDTDKAVRRNLEAQHLPADEYFTTPTLFNTLLWQVTVRDGNGYHIAYRSVFDRNDKMDFAWFPRQDSLLDLVENKDEVRDLEQFAAGYYTVDKRNDTLLFNVIRFGQIAGWDNPHARFAFYYYCDRPGANNMVVQRGRFEAWDRNTTKSFLTRIFANGR</sequence>
<keyword evidence="1" id="KW-0812">Transmembrane</keyword>
<dbReference type="EMBL" id="JAKLTR010000010">
    <property type="protein sequence ID" value="MCG2615780.1"/>
    <property type="molecule type" value="Genomic_DNA"/>
</dbReference>
<dbReference type="PANTHER" id="PTHR40031:SF1">
    <property type="entry name" value="MEMBRANE-BOUND METAL-DEPENDENT HYDROLASE"/>
    <property type="match status" value="1"/>
</dbReference>
<dbReference type="PANTHER" id="PTHR40031">
    <property type="entry name" value="HYPOTHETICAL MEMBRANE SPANNING PROTEIN"/>
    <property type="match status" value="1"/>
</dbReference>
<dbReference type="Pfam" id="PF04307">
    <property type="entry name" value="YdjM"/>
    <property type="match status" value="1"/>
</dbReference>
<evidence type="ECO:0000313" key="3">
    <source>
        <dbReference type="Proteomes" id="UP001165367"/>
    </source>
</evidence>
<keyword evidence="1" id="KW-1133">Transmembrane helix</keyword>
<reference evidence="2" key="1">
    <citation type="submission" date="2022-01" db="EMBL/GenBank/DDBJ databases">
        <authorList>
            <person name="Jo J.-H."/>
            <person name="Im W.-T."/>
        </authorList>
    </citation>
    <scope>NUCLEOTIDE SEQUENCE</scope>
    <source>
        <strain evidence="2">NA20</strain>
    </source>
</reference>
<dbReference type="InterPro" id="IPR053170">
    <property type="entry name" value="Transcription_regulator"/>
</dbReference>
<proteinExistence type="predicted"/>
<keyword evidence="3" id="KW-1185">Reference proteome</keyword>
<dbReference type="RefSeq" id="WP_237873924.1">
    <property type="nucleotide sequence ID" value="NZ_JAKLTR010000010.1"/>
</dbReference>
<comment type="caution">
    <text evidence="2">The sequence shown here is derived from an EMBL/GenBank/DDBJ whole genome shotgun (WGS) entry which is preliminary data.</text>
</comment>